<dbReference type="PANTHER" id="PTHR47359">
    <property type="entry name" value="PEPTIDOGLYCAN DL-ENDOPEPTIDASE CWLO"/>
    <property type="match status" value="1"/>
</dbReference>
<evidence type="ECO:0000256" key="2">
    <source>
        <dbReference type="ARBA" id="ARBA00022670"/>
    </source>
</evidence>
<dbReference type="SUPFAM" id="SSF54001">
    <property type="entry name" value="Cysteine proteinases"/>
    <property type="match status" value="1"/>
</dbReference>
<protein>
    <submittedName>
        <fullName evidence="7">Hydrolase Nlp/P60</fullName>
    </submittedName>
</protein>
<organism evidence="7 8">
    <name type="scientific">Actinoallomurus iriomotensis</name>
    <dbReference type="NCBI Taxonomy" id="478107"/>
    <lineage>
        <taxon>Bacteria</taxon>
        <taxon>Bacillati</taxon>
        <taxon>Actinomycetota</taxon>
        <taxon>Actinomycetes</taxon>
        <taxon>Streptosporangiales</taxon>
        <taxon>Thermomonosporaceae</taxon>
        <taxon>Actinoallomurus</taxon>
    </lineage>
</organism>
<keyword evidence="4" id="KW-0788">Thiol protease</keyword>
<dbReference type="Proteomes" id="UP001165135">
    <property type="component" value="Unassembled WGS sequence"/>
</dbReference>
<evidence type="ECO:0000256" key="1">
    <source>
        <dbReference type="ARBA" id="ARBA00007074"/>
    </source>
</evidence>
<evidence type="ECO:0000256" key="5">
    <source>
        <dbReference type="SAM" id="Phobius"/>
    </source>
</evidence>
<proteinExistence type="inferred from homology"/>
<dbReference type="Pfam" id="PF00877">
    <property type="entry name" value="NLPC_P60"/>
    <property type="match status" value="1"/>
</dbReference>
<dbReference type="Gene3D" id="3.90.1720.10">
    <property type="entry name" value="endopeptidase domain like (from Nostoc punctiforme)"/>
    <property type="match status" value="1"/>
</dbReference>
<dbReference type="PROSITE" id="PS51935">
    <property type="entry name" value="NLPC_P60"/>
    <property type="match status" value="1"/>
</dbReference>
<dbReference type="PANTHER" id="PTHR47359:SF3">
    <property type="entry name" value="NLP_P60 DOMAIN-CONTAINING PROTEIN-RELATED"/>
    <property type="match status" value="1"/>
</dbReference>
<dbReference type="EMBL" id="BSTJ01000001">
    <property type="protein sequence ID" value="GLY73280.1"/>
    <property type="molecule type" value="Genomic_DNA"/>
</dbReference>
<dbReference type="CDD" id="cd13399">
    <property type="entry name" value="Slt35-like"/>
    <property type="match status" value="1"/>
</dbReference>
<dbReference type="SUPFAM" id="SSF53955">
    <property type="entry name" value="Lysozyme-like"/>
    <property type="match status" value="1"/>
</dbReference>
<keyword evidence="2" id="KW-0645">Protease</keyword>
<keyword evidence="5" id="KW-0472">Membrane</keyword>
<keyword evidence="5" id="KW-0812">Transmembrane</keyword>
<dbReference type="InterPro" id="IPR000064">
    <property type="entry name" value="NLP_P60_dom"/>
</dbReference>
<sequence>MKLRRRLGRIGSGFGGRRNSRRFVSLHRFARSDRGAVRLPIIIIAGTAAMFLMSLVAIPLFFGANQLYQGAAGGGDCTDTSGAAAQPQQSGDANSIPSNYLALYKKAGQQYGIPWNVLAGVGWVETHHGTLKAPGVLSGENFAHAGGPMQFIPGTWKIFGVDGNNDGKKDRYDPADAIPAAARLLKHSGAPTHMRSAIFAYNHLVSYVNNVLSAAHRYAGGTFDVVQANGPTCADMNGAPVAPNAVSAQVINFAKAQLGKPYVYGAVGPNSFDCSGLTSAAYHSAGVTIPRLSDAQYWWGAEVPKGQEQPGDLVYFEYLHGHSGPGHVGIVYNPKKGIMIVAPHTGDVVKFQNYKTYPGGPVGFTRPTAHNGHNGPTKRL</sequence>
<evidence type="ECO:0000313" key="8">
    <source>
        <dbReference type="Proteomes" id="UP001165135"/>
    </source>
</evidence>
<name>A0A9W6VM27_9ACTN</name>
<evidence type="ECO:0000259" key="6">
    <source>
        <dbReference type="PROSITE" id="PS51935"/>
    </source>
</evidence>
<comment type="similarity">
    <text evidence="1">Belongs to the peptidase C40 family.</text>
</comment>
<dbReference type="InterPro" id="IPR051794">
    <property type="entry name" value="PG_Endopeptidase_C40"/>
</dbReference>
<dbReference type="InterPro" id="IPR023346">
    <property type="entry name" value="Lysozyme-like_dom_sf"/>
</dbReference>
<dbReference type="Pfam" id="PF01464">
    <property type="entry name" value="SLT"/>
    <property type="match status" value="1"/>
</dbReference>
<evidence type="ECO:0000313" key="7">
    <source>
        <dbReference type="EMBL" id="GLY73280.1"/>
    </source>
</evidence>
<keyword evidence="3 7" id="KW-0378">Hydrolase</keyword>
<feature type="transmembrane region" description="Helical" evidence="5">
    <location>
        <begin position="37"/>
        <end position="62"/>
    </location>
</feature>
<reference evidence="7" key="1">
    <citation type="submission" date="2023-03" db="EMBL/GenBank/DDBJ databases">
        <title>Actinoallomurus iriomotensis NBRC 103681.</title>
        <authorList>
            <person name="Ichikawa N."/>
            <person name="Sato H."/>
            <person name="Tonouchi N."/>
        </authorList>
    </citation>
    <scope>NUCLEOTIDE SEQUENCE</scope>
    <source>
        <strain evidence="7">NBRC 103681</strain>
    </source>
</reference>
<keyword evidence="5" id="KW-1133">Transmembrane helix</keyword>
<dbReference type="GO" id="GO:0008234">
    <property type="term" value="F:cysteine-type peptidase activity"/>
    <property type="evidence" value="ECO:0007669"/>
    <property type="project" value="UniProtKB-KW"/>
</dbReference>
<evidence type="ECO:0000256" key="3">
    <source>
        <dbReference type="ARBA" id="ARBA00022801"/>
    </source>
</evidence>
<accession>A0A9W6VM27</accession>
<comment type="caution">
    <text evidence="7">The sequence shown here is derived from an EMBL/GenBank/DDBJ whole genome shotgun (WGS) entry which is preliminary data.</text>
</comment>
<dbReference type="Gene3D" id="1.10.530.10">
    <property type="match status" value="1"/>
</dbReference>
<dbReference type="AlphaFoldDB" id="A0A9W6VM27"/>
<dbReference type="GO" id="GO:0006508">
    <property type="term" value="P:proteolysis"/>
    <property type="evidence" value="ECO:0007669"/>
    <property type="project" value="UniProtKB-KW"/>
</dbReference>
<dbReference type="InterPro" id="IPR038765">
    <property type="entry name" value="Papain-like_cys_pep_sf"/>
</dbReference>
<feature type="domain" description="NlpC/P60" evidence="6">
    <location>
        <begin position="244"/>
        <end position="369"/>
    </location>
</feature>
<dbReference type="InterPro" id="IPR008258">
    <property type="entry name" value="Transglycosylase_SLT_dom_1"/>
</dbReference>
<gene>
    <name evidence="7" type="ORF">Airi01_015470</name>
</gene>
<evidence type="ECO:0000256" key="4">
    <source>
        <dbReference type="ARBA" id="ARBA00022807"/>
    </source>
</evidence>